<dbReference type="Proteomes" id="UP000009172">
    <property type="component" value="Unassembled WGS sequence"/>
</dbReference>
<feature type="non-terminal residue" evidence="2">
    <location>
        <position position="1"/>
    </location>
</feature>
<feature type="compositionally biased region" description="Low complexity" evidence="1">
    <location>
        <begin position="136"/>
        <end position="145"/>
    </location>
</feature>
<accession>F2RVC6</accession>
<dbReference type="OrthoDB" id="10524682at2759"/>
<dbReference type="HOGENOM" id="CLU_122921_0_0_1"/>
<feature type="compositionally biased region" description="Low complexity" evidence="1">
    <location>
        <begin position="80"/>
        <end position="90"/>
    </location>
</feature>
<proteinExistence type="predicted"/>
<sequence>YQPNLSINIFVSSLIVKNLICKTCHFHQPISTGRIPSIYQISSANTTATTTKNKKYTFAMASTMTQSPHSSLPHTMHPFSSTGADSTSSSPKQLSVSTLSLDIQRAMQSSSSQPKYISAGNNDFEHPPPPPPSPVGFPSGSTSWR</sequence>
<feature type="region of interest" description="Disordered" evidence="1">
    <location>
        <begin position="66"/>
        <end position="145"/>
    </location>
</feature>
<organism evidence="2 3">
    <name type="scientific">Trichophyton tonsurans (strain CBS 112818)</name>
    <name type="common">Scalp ringworm fungus</name>
    <dbReference type="NCBI Taxonomy" id="647933"/>
    <lineage>
        <taxon>Eukaryota</taxon>
        <taxon>Fungi</taxon>
        <taxon>Dikarya</taxon>
        <taxon>Ascomycota</taxon>
        <taxon>Pezizomycotina</taxon>
        <taxon>Eurotiomycetes</taxon>
        <taxon>Eurotiomycetidae</taxon>
        <taxon>Onygenales</taxon>
        <taxon>Arthrodermataceae</taxon>
        <taxon>Trichophyton</taxon>
    </lineage>
</organism>
<name>F2RVC6_TRIT1</name>
<gene>
    <name evidence="2" type="ORF">TESG_02765</name>
</gene>
<evidence type="ECO:0000313" key="2">
    <source>
        <dbReference type="EMBL" id="EGD95275.1"/>
    </source>
</evidence>
<evidence type="ECO:0000313" key="3">
    <source>
        <dbReference type="Proteomes" id="UP000009172"/>
    </source>
</evidence>
<dbReference type="AlphaFoldDB" id="F2RVC6"/>
<keyword evidence="3" id="KW-1185">Reference proteome</keyword>
<dbReference type="EMBL" id="GG698487">
    <property type="protein sequence ID" value="EGD95275.1"/>
    <property type="molecule type" value="Genomic_DNA"/>
</dbReference>
<feature type="compositionally biased region" description="Polar residues" evidence="1">
    <location>
        <begin position="91"/>
        <end position="121"/>
    </location>
</feature>
<protein>
    <submittedName>
        <fullName evidence="2">Uncharacterized protein</fullName>
    </submittedName>
</protein>
<reference evidence="3" key="1">
    <citation type="journal article" date="2012" name="MBio">
        <title>Comparative genome analysis of Trichophyton rubrum and related dermatophytes reveals candidate genes involved in infection.</title>
        <authorList>
            <person name="Martinez D.A."/>
            <person name="Oliver B.G."/>
            <person name="Graeser Y."/>
            <person name="Goldberg J.M."/>
            <person name="Li W."/>
            <person name="Martinez-Rossi N.M."/>
            <person name="Monod M."/>
            <person name="Shelest E."/>
            <person name="Barton R.C."/>
            <person name="Birch E."/>
            <person name="Brakhage A.A."/>
            <person name="Chen Z."/>
            <person name="Gurr S.J."/>
            <person name="Heiman D."/>
            <person name="Heitman J."/>
            <person name="Kosti I."/>
            <person name="Rossi A."/>
            <person name="Saif S."/>
            <person name="Samalova M."/>
            <person name="Saunders C.W."/>
            <person name="Shea T."/>
            <person name="Summerbell R.C."/>
            <person name="Xu J."/>
            <person name="Young S."/>
            <person name="Zeng Q."/>
            <person name="Birren B.W."/>
            <person name="Cuomo C.A."/>
            <person name="White T.C."/>
        </authorList>
    </citation>
    <scope>NUCLEOTIDE SEQUENCE [LARGE SCALE GENOMIC DNA]</scope>
    <source>
        <strain evidence="3">CBS 112818</strain>
    </source>
</reference>
<evidence type="ECO:0000256" key="1">
    <source>
        <dbReference type="SAM" id="MobiDB-lite"/>
    </source>
</evidence>